<organism evidence="2">
    <name type="scientific">Cryptococcus bacillisporus CA1280</name>
    <dbReference type="NCBI Taxonomy" id="1296109"/>
    <lineage>
        <taxon>Eukaryota</taxon>
        <taxon>Fungi</taxon>
        <taxon>Dikarya</taxon>
        <taxon>Basidiomycota</taxon>
        <taxon>Agaricomycotina</taxon>
        <taxon>Tremellomycetes</taxon>
        <taxon>Tremellales</taxon>
        <taxon>Cryptococcaceae</taxon>
        <taxon>Cryptococcus</taxon>
        <taxon>Cryptococcus gattii species complex</taxon>
    </lineage>
</organism>
<feature type="compositionally biased region" description="Basic and acidic residues" evidence="1">
    <location>
        <begin position="127"/>
        <end position="144"/>
    </location>
</feature>
<feature type="compositionally biased region" description="Polar residues" evidence="1">
    <location>
        <begin position="14"/>
        <end position="28"/>
    </location>
</feature>
<dbReference type="OrthoDB" id="2595865at2759"/>
<evidence type="ECO:0000313" key="2">
    <source>
        <dbReference type="EMBL" id="KIR46371.1"/>
    </source>
</evidence>
<accession>A0A0D0VFW2</accession>
<reference evidence="2" key="1">
    <citation type="submission" date="2015-01" db="EMBL/GenBank/DDBJ databases">
        <title>The Genome Sequence of Cryptococcus gattii CA1280.</title>
        <authorList>
            <consortium name="The Broad Institute Genomics Platform"/>
            <person name="Cuomo C."/>
            <person name="Litvintseva A."/>
            <person name="Chen Y."/>
            <person name="Heitman J."/>
            <person name="Sun S."/>
            <person name="Springer D."/>
            <person name="Dromer F."/>
            <person name="Young S."/>
            <person name="Zeng Q."/>
            <person name="Gargeya S."/>
            <person name="Abouelleil A."/>
            <person name="Alvarado L."/>
            <person name="Chapman S.B."/>
            <person name="Gainer-Dewar J."/>
            <person name="Goldberg J."/>
            <person name="Griggs A."/>
            <person name="Gujja S."/>
            <person name="Hansen M."/>
            <person name="Howarth C."/>
            <person name="Imamovic A."/>
            <person name="Larimer J."/>
            <person name="Murphy C."/>
            <person name="Naylor J."/>
            <person name="Pearson M."/>
            <person name="Priest M."/>
            <person name="Roberts A."/>
            <person name="Saif S."/>
            <person name="Shea T."/>
            <person name="Sykes S."/>
            <person name="Wortman J."/>
            <person name="Nusbaum C."/>
            <person name="Birren B."/>
        </authorList>
    </citation>
    <scope>NUCLEOTIDE SEQUENCE [LARGE SCALE GENOMIC DNA]</scope>
    <source>
        <strain evidence="2">CA1280</strain>
    </source>
</reference>
<gene>
    <name evidence="2" type="ORF">I312_04426</name>
</gene>
<dbReference type="HOGENOM" id="CLU_1421355_0_0_1"/>
<feature type="compositionally biased region" description="Polar residues" evidence="1">
    <location>
        <begin position="37"/>
        <end position="46"/>
    </location>
</feature>
<feature type="region of interest" description="Disordered" evidence="1">
    <location>
        <begin position="170"/>
        <end position="191"/>
    </location>
</feature>
<evidence type="ECO:0000256" key="1">
    <source>
        <dbReference type="SAM" id="MobiDB-lite"/>
    </source>
</evidence>
<dbReference type="AlphaFoldDB" id="A0A0D0VFW2"/>
<feature type="region of interest" description="Disordered" evidence="1">
    <location>
        <begin position="1"/>
        <end position="151"/>
    </location>
</feature>
<dbReference type="EMBL" id="KN847984">
    <property type="protein sequence ID" value="KIR46371.1"/>
    <property type="molecule type" value="Genomic_DNA"/>
</dbReference>
<protein>
    <submittedName>
        <fullName evidence="2">Unplaced genomic scaffold supercont1.12, whole genome shotgun sequence</fullName>
    </submittedName>
</protein>
<feature type="compositionally biased region" description="Low complexity" evidence="1">
    <location>
        <begin position="95"/>
        <end position="109"/>
    </location>
</feature>
<feature type="compositionally biased region" description="Polar residues" evidence="1">
    <location>
        <begin position="173"/>
        <end position="191"/>
    </location>
</feature>
<name>A0A0D0VFW2_CRYGA</name>
<proteinExistence type="predicted"/>
<feature type="compositionally biased region" description="Polar residues" evidence="1">
    <location>
        <begin position="63"/>
        <end position="75"/>
    </location>
</feature>
<sequence length="191" mass="20341">MTSPYSSYPHAPTFRQTPQTPQSNSHSHLLNLPYLQRQANSSSSSLLDAVVGRPQPRTPPSTYPSQLATQITPVSVSLPPRPAQGPGYDAGVPGHGSAEPSTSASSGSHGESDWDVVSKASGMNGDGRSEEAVKDLEQKVEKRRSQLPRLESQLAELEAQIKAAEERIARVQSVDSRGSVTTGAQTQSGQR</sequence>